<proteinExistence type="predicted"/>
<gene>
    <name evidence="1" type="ORF">LCGC14_0024210</name>
</gene>
<evidence type="ECO:0000313" key="1">
    <source>
        <dbReference type="EMBL" id="KKO10938.1"/>
    </source>
</evidence>
<reference evidence="1" key="1">
    <citation type="journal article" date="2015" name="Nature">
        <title>Complex archaea that bridge the gap between prokaryotes and eukaryotes.</title>
        <authorList>
            <person name="Spang A."/>
            <person name="Saw J.H."/>
            <person name="Jorgensen S.L."/>
            <person name="Zaremba-Niedzwiedzka K."/>
            <person name="Martijn J."/>
            <person name="Lind A.E."/>
            <person name="van Eijk R."/>
            <person name="Schleper C."/>
            <person name="Guy L."/>
            <person name="Ettema T.J."/>
        </authorList>
    </citation>
    <scope>NUCLEOTIDE SEQUENCE</scope>
</reference>
<dbReference type="EMBL" id="LAZR01000004">
    <property type="protein sequence ID" value="KKO10938.1"/>
    <property type="molecule type" value="Genomic_DNA"/>
</dbReference>
<name>A0A0F9WEQ9_9ZZZZ</name>
<sequence>MFFFAIADVTKFCLLEMWIDIKGPNITARAAINSEMIGM</sequence>
<protein>
    <submittedName>
        <fullName evidence="1">Uncharacterized protein</fullName>
    </submittedName>
</protein>
<dbReference type="AlphaFoldDB" id="A0A0F9WEQ9"/>
<accession>A0A0F9WEQ9</accession>
<organism evidence="1">
    <name type="scientific">marine sediment metagenome</name>
    <dbReference type="NCBI Taxonomy" id="412755"/>
    <lineage>
        <taxon>unclassified sequences</taxon>
        <taxon>metagenomes</taxon>
        <taxon>ecological metagenomes</taxon>
    </lineage>
</organism>
<comment type="caution">
    <text evidence="1">The sequence shown here is derived from an EMBL/GenBank/DDBJ whole genome shotgun (WGS) entry which is preliminary data.</text>
</comment>